<dbReference type="SUPFAM" id="SSF143447">
    <property type="entry name" value="AMMECR1-like"/>
    <property type="match status" value="1"/>
</dbReference>
<dbReference type="EMBL" id="FQVB01000004">
    <property type="protein sequence ID" value="SHE48773.1"/>
    <property type="molecule type" value="Genomic_DNA"/>
</dbReference>
<name>A0A1M4TWH2_9BACT</name>
<dbReference type="AlphaFoldDB" id="A0A1M4TWH2"/>
<evidence type="ECO:0000313" key="3">
    <source>
        <dbReference type="Proteomes" id="UP000184076"/>
    </source>
</evidence>
<keyword evidence="3" id="KW-1185">Reference proteome</keyword>
<dbReference type="InterPro" id="IPR023472">
    <property type="entry name" value="Uncharacterised_MJ0810"/>
</dbReference>
<dbReference type="PANTHER" id="PTHR13016:SF0">
    <property type="entry name" value="AMME SYNDROME CANDIDATE GENE 1 PROTEIN"/>
    <property type="match status" value="1"/>
</dbReference>
<dbReference type="Gene3D" id="3.30.1490.150">
    <property type="entry name" value="Hypothetical protein ph0010, domain 2"/>
    <property type="match status" value="1"/>
</dbReference>
<dbReference type="InterPro" id="IPR036071">
    <property type="entry name" value="AMMECR1_dom_sf"/>
</dbReference>
<dbReference type="Gene3D" id="3.30.700.20">
    <property type="entry name" value="Hypothetical protein ph0010, domain 1"/>
    <property type="match status" value="1"/>
</dbReference>
<feature type="domain" description="AMMECR1" evidence="1">
    <location>
        <begin position="17"/>
        <end position="189"/>
    </location>
</feature>
<dbReference type="NCBIfam" id="TIGR04335">
    <property type="entry name" value="AmmeMemoSam_A"/>
    <property type="match status" value="1"/>
</dbReference>
<dbReference type="NCBIfam" id="TIGR00296">
    <property type="entry name" value="TIGR00296 family protein"/>
    <property type="match status" value="1"/>
</dbReference>
<dbReference type="InterPro" id="IPR023473">
    <property type="entry name" value="AMMECR1"/>
</dbReference>
<dbReference type="HAMAP" id="MF_00645">
    <property type="entry name" value="AMMECR1"/>
    <property type="match status" value="1"/>
</dbReference>
<reference evidence="3" key="1">
    <citation type="submission" date="2016-11" db="EMBL/GenBank/DDBJ databases">
        <authorList>
            <person name="Varghese N."/>
            <person name="Submissions S."/>
        </authorList>
    </citation>
    <scope>NUCLEOTIDE SEQUENCE [LARGE SCALE GENOMIC DNA]</scope>
    <source>
        <strain evidence="3">DSM 9756</strain>
    </source>
</reference>
<proteinExistence type="inferred from homology"/>
<organism evidence="2 3">
    <name type="scientific">Desulfacinum infernum DSM 9756</name>
    <dbReference type="NCBI Taxonomy" id="1121391"/>
    <lineage>
        <taxon>Bacteria</taxon>
        <taxon>Pseudomonadati</taxon>
        <taxon>Thermodesulfobacteriota</taxon>
        <taxon>Syntrophobacteria</taxon>
        <taxon>Syntrophobacterales</taxon>
        <taxon>Syntrophobacteraceae</taxon>
        <taxon>Desulfacinum</taxon>
    </lineage>
</organism>
<dbReference type="STRING" id="1121391.SAMN02745206_00397"/>
<dbReference type="PANTHER" id="PTHR13016">
    <property type="entry name" value="AMMECR1 HOMOLOG"/>
    <property type="match status" value="1"/>
</dbReference>
<evidence type="ECO:0000259" key="1">
    <source>
        <dbReference type="PROSITE" id="PS51112"/>
    </source>
</evidence>
<dbReference type="Proteomes" id="UP000184076">
    <property type="component" value="Unassembled WGS sequence"/>
</dbReference>
<dbReference type="InterPro" id="IPR027623">
    <property type="entry name" value="AmmeMemoSam_A"/>
</dbReference>
<dbReference type="OrthoDB" id="9782820at2"/>
<dbReference type="RefSeq" id="WP_073036448.1">
    <property type="nucleotide sequence ID" value="NZ_FQVB01000004.1"/>
</dbReference>
<protein>
    <recommendedName>
        <fullName evidence="1">AMMECR1 domain-containing protein</fullName>
    </recommendedName>
</protein>
<dbReference type="InterPro" id="IPR002733">
    <property type="entry name" value="AMMECR1_domain"/>
</dbReference>
<evidence type="ECO:0000313" key="2">
    <source>
        <dbReference type="EMBL" id="SHE48773.1"/>
    </source>
</evidence>
<gene>
    <name evidence="2" type="ORF">SAMN02745206_00397</name>
</gene>
<sequence>MTDEKRRAGVDLGLSEGEKRELKKIAYQALRHKLLGAEPAALHLPSEKLTEKRGAFVTLHKKGALRGCIGYVEGHKPLWETVRDAAVQAALSDPRFPPLDADELEEVDLEISALTPLERITDPMDFEIGRHGLVVRKGFHSGLLLPQVAVEHGWDKEQFLSWTCKKAGLPEDAWRRGGVEIYRFSADIF</sequence>
<dbReference type="InterPro" id="IPR027485">
    <property type="entry name" value="AMMECR1_N"/>
</dbReference>
<accession>A0A1M4TWH2</accession>
<dbReference type="Pfam" id="PF01871">
    <property type="entry name" value="AMMECR1"/>
    <property type="match status" value="1"/>
</dbReference>
<dbReference type="PROSITE" id="PS51112">
    <property type="entry name" value="AMMECR1"/>
    <property type="match status" value="1"/>
</dbReference>